<dbReference type="EC" id="2.7.11.1" evidence="1"/>
<protein>
    <submittedName>
        <fullName evidence="1">SWI/SNF and RSC complex subunit Ssr3</fullName>
        <ecNumber evidence="1">2.7.11.1</ecNumber>
    </submittedName>
</protein>
<gene>
    <name evidence="1" type="primary">ssr3</name>
    <name evidence="1" type="ORF">M8818_001258</name>
</gene>
<comment type="caution">
    <text evidence="1">The sequence shown here is derived from an EMBL/GenBank/DDBJ whole genome shotgun (WGS) entry which is preliminary data.</text>
</comment>
<keyword evidence="1" id="KW-0808">Transferase</keyword>
<name>A0ACC3SMN9_9PEZI</name>
<accession>A0ACC3SMN9</accession>
<reference evidence="1" key="1">
    <citation type="submission" date="2024-02" db="EMBL/GenBank/DDBJ databases">
        <title>Metagenome Assembled Genome of Zalaria obscura JY119.</title>
        <authorList>
            <person name="Vighnesh L."/>
            <person name="Jagadeeshwari U."/>
            <person name="Venkata Ramana C."/>
            <person name="Sasikala C."/>
        </authorList>
    </citation>
    <scope>NUCLEOTIDE SEQUENCE</scope>
    <source>
        <strain evidence="1">JY119</strain>
    </source>
</reference>
<sequence>MATPAHRRKISFADLKTTFDRAAPVFAPPNPHGPALSAQQLQQQSLEELRRRDALRRKTSKPTDRNLPEELSEICIGDGVERYRRLRDVERKLDAVMMQKRLDISEGLTTSMKKEGTLRIWINNTAEGQPWQVMEEGGGGLGEDGTFDFGENSNASFRVKIEGRLLDKVDDEEAEEEADEDGDPMDTDGPQAKKPKLAPVANEKTKLSHFFKSITIDFDRPASLQPDGYTSIEWKKPAPNPAVPAADQEAANFDCLEFERKSDEDINVTINLYRDESPERYKLSKPLADLLDTEEEDRAGVVAGIWEYVRAMGLQEDEENRRIVCDEPLRTVFGQDTLFFPHIPDLIHNHLTPLPPIRLPYTIRVDRAYISPADDTPASQATIYDIRVPLPSPLKRRMQALHTSPTHLTTLKAITTIDEDICLTVDKICHVNAKRKFYDSLARDPANFIQRWISSQKRDLEVMLAEGGRGHGEQSEAGEEFRKGGTAGVWGGQLARESVGLWLARQKAH</sequence>
<proteinExistence type="predicted"/>
<organism evidence="1 2">
    <name type="scientific">Zalaria obscura</name>
    <dbReference type="NCBI Taxonomy" id="2024903"/>
    <lineage>
        <taxon>Eukaryota</taxon>
        <taxon>Fungi</taxon>
        <taxon>Dikarya</taxon>
        <taxon>Ascomycota</taxon>
        <taxon>Pezizomycotina</taxon>
        <taxon>Dothideomycetes</taxon>
        <taxon>Dothideomycetidae</taxon>
        <taxon>Dothideales</taxon>
        <taxon>Zalariaceae</taxon>
        <taxon>Zalaria</taxon>
    </lineage>
</organism>
<dbReference type="EMBL" id="JAMKPW020000005">
    <property type="protein sequence ID" value="KAK8217500.1"/>
    <property type="molecule type" value="Genomic_DNA"/>
</dbReference>
<evidence type="ECO:0000313" key="1">
    <source>
        <dbReference type="EMBL" id="KAK8217500.1"/>
    </source>
</evidence>
<keyword evidence="2" id="KW-1185">Reference proteome</keyword>
<evidence type="ECO:0000313" key="2">
    <source>
        <dbReference type="Proteomes" id="UP001320706"/>
    </source>
</evidence>
<dbReference type="Proteomes" id="UP001320706">
    <property type="component" value="Unassembled WGS sequence"/>
</dbReference>